<feature type="compositionally biased region" description="Basic and acidic residues" evidence="14">
    <location>
        <begin position="1075"/>
        <end position="1085"/>
    </location>
</feature>
<evidence type="ECO:0000313" key="18">
    <source>
        <dbReference type="Proteomes" id="UP000245942"/>
    </source>
</evidence>
<sequence length="1118" mass="121524">MAATNGASSAATYLDAIYKAPSAEDCHKAADGLAEYINQHGLRVIESEAIIPSLLKAARNKKSGYEREAAAIALGAIFSKVAGKNAPSPLGAEPWLLPQTLPTLLELYADKGDVVQEAAQSAVGQLFVLAPPESVPELLAVLYATLESSASKWQSKVGALKLIGKLSDSCSEQIGEQLPHLIPYLTNAMHETKAEISKAAVKAATKVCGVIDNNDIRPYIPDLVETMRAPDTVAATVKKLSSTTFVAEVTGPALAVMVPLLVRALGERNQTVQRQTVIVVDNLCKLVRDPHEAARFLPALTPGVERIEVSASFPEVREYAKAASNTLKAATKLVGEAKASDEDPVGVFEQAKSAASDAIIAAIQGHVPEEHANVKSDEFALLGINWMAGLVARLAEKRIVQATPWDEVYVLPYLRRLCKSPEEAKIVCDSLRQTYSEIDRTRFGKPEEEDDEVGECVCRIEFSLAYGGLLLLNHTTLKLYRGRRYGIVAANGSGKSTLLKAMRDGKVEGYPQDLVTVMVEHNQGEDASIPIIEFIAKDPRLAGKTKDQVRAKLADVGFDDERQSNPVASLSGGWKMKLELARAMLIGADVLLLDEPTNHLDVGSVAWLENYLISNDNITVLTVSHDVGFLDTVCTDIIAYESKKLKYYKGNLSKFIATKPEAKSYISLAATSVKFSFPPPGSLMGIRSNTRTILKVSNITYTYPGMKKPSISNASCALSLSSRVGVLGPNGAGKSTLIKVLTEEVIPQEGKVEKHPNLRVATLHQHAFHHLEQHLEKTACEYIRWRYSDGSDKEMNEKASRKISEEEAEQLAQPITSTTGQTRFVEFIIGRRKMKRGFEYEIKWKGMQHKDNSWIPRDRLNELGFSKLVGRFDDVENAREGSGARELSQKAIRAQLEAVGLNGEIAEHNEVSGLSGGQKVKVVLAAAMWSAPQLLVLDEPTNYLDREALGGLSEAIRAWGGAVICISHQMEFVDALFPERWHVEDGKLLNKSRIGTLNGLEDINSIGDDASTPGGTPGVMSPALRSKVGTPMASAAPSTAASSNAATPAGSGDEALEDQDMSKLKGAKGRKKKSRNELKAQEERRRMRVLAFLSTGVREPDTEEEDEGPKKPLRKGKK</sequence>
<dbReference type="PANTHER" id="PTHR19211">
    <property type="entry name" value="ATP-BINDING TRANSPORT PROTEIN-RELATED"/>
    <property type="match status" value="1"/>
</dbReference>
<reference evidence="17 18" key="1">
    <citation type="journal article" date="2018" name="Mol. Biol. Evol.">
        <title>Broad Genomic Sampling Reveals a Smut Pathogenic Ancestry of the Fungal Clade Ustilaginomycotina.</title>
        <authorList>
            <person name="Kijpornyongpan T."/>
            <person name="Mondo S.J."/>
            <person name="Barry K."/>
            <person name="Sandor L."/>
            <person name="Lee J."/>
            <person name="Lipzen A."/>
            <person name="Pangilinan J."/>
            <person name="LaButti K."/>
            <person name="Hainaut M."/>
            <person name="Henrissat B."/>
            <person name="Grigoriev I.V."/>
            <person name="Spatafora J.W."/>
            <person name="Aime M.C."/>
        </authorList>
    </citation>
    <scope>NUCLEOTIDE SEQUENCE [LARGE SCALE GENOMIC DNA]</scope>
    <source>
        <strain evidence="17 18">MCA 4718</strain>
    </source>
</reference>
<evidence type="ECO:0000256" key="11">
    <source>
        <dbReference type="ARBA" id="ARBA00049360"/>
    </source>
</evidence>
<dbReference type="Proteomes" id="UP000245942">
    <property type="component" value="Unassembled WGS sequence"/>
</dbReference>
<dbReference type="AlphaFoldDB" id="A0A316TY80"/>
<dbReference type="Pfam" id="PF24984">
    <property type="entry name" value="HEAT_EF3_GNC1"/>
    <property type="match status" value="1"/>
</dbReference>
<keyword evidence="10" id="KW-0694">RNA-binding</keyword>
<evidence type="ECO:0000256" key="4">
    <source>
        <dbReference type="ARBA" id="ARBA00022490"/>
    </source>
</evidence>
<feature type="compositionally biased region" description="Basic residues" evidence="14">
    <location>
        <begin position="1065"/>
        <end position="1074"/>
    </location>
</feature>
<feature type="domain" description="ABC transporter" evidence="16">
    <location>
        <begin position="457"/>
        <end position="668"/>
    </location>
</feature>
<evidence type="ECO:0000256" key="2">
    <source>
        <dbReference type="ARBA" id="ARBA00004815"/>
    </source>
</evidence>
<evidence type="ECO:0000256" key="1">
    <source>
        <dbReference type="ARBA" id="ARBA00004514"/>
    </source>
</evidence>
<evidence type="ECO:0000256" key="14">
    <source>
        <dbReference type="SAM" id="MobiDB-lite"/>
    </source>
</evidence>
<dbReference type="GO" id="GO:0006338">
    <property type="term" value="P:chromatin remodeling"/>
    <property type="evidence" value="ECO:0007669"/>
    <property type="project" value="UniProtKB-ARBA"/>
</dbReference>
<dbReference type="InterPro" id="IPR011989">
    <property type="entry name" value="ARM-like"/>
</dbReference>
<comment type="similarity">
    <text evidence="3">Belongs to the ABC transporter superfamily. ABCF family. EF3 subfamily.</text>
</comment>
<dbReference type="Pfam" id="PF00385">
    <property type="entry name" value="Chromo"/>
    <property type="match status" value="1"/>
</dbReference>
<dbReference type="PROSITE" id="PS50893">
    <property type="entry name" value="ABC_TRANSPORTER_2"/>
    <property type="match status" value="2"/>
</dbReference>
<protein>
    <recommendedName>
        <fullName evidence="12">Elongation factor 3</fullName>
    </recommendedName>
    <alternativeName>
        <fullName evidence="13">Eukaryotic elongation factor 3</fullName>
    </alternativeName>
</protein>
<keyword evidence="4" id="KW-0963">Cytoplasm</keyword>
<keyword evidence="8" id="KW-0378">Hydrolase</keyword>
<feature type="compositionally biased region" description="Low complexity" evidence="14">
    <location>
        <begin position="1029"/>
        <end position="1052"/>
    </location>
</feature>
<evidence type="ECO:0000256" key="5">
    <source>
        <dbReference type="ARBA" id="ARBA00022737"/>
    </source>
</evidence>
<dbReference type="FunFam" id="1.25.10.10:FF:000076">
    <property type="entry name" value="Elongation factor 3"/>
    <property type="match status" value="1"/>
</dbReference>
<evidence type="ECO:0000256" key="3">
    <source>
        <dbReference type="ARBA" id="ARBA00011054"/>
    </source>
</evidence>
<gene>
    <name evidence="17" type="ORF">BCV69DRAFT_314795</name>
</gene>
<dbReference type="InterPro" id="IPR023780">
    <property type="entry name" value="Chromo_domain"/>
</dbReference>
<feature type="domain" description="ABC transporter" evidence="16">
    <location>
        <begin position="694"/>
        <end position="1010"/>
    </location>
</feature>
<keyword evidence="6" id="KW-0547">Nucleotide-binding</keyword>
<dbReference type="InterPro" id="IPR050611">
    <property type="entry name" value="ABCF"/>
</dbReference>
<evidence type="ECO:0000256" key="12">
    <source>
        <dbReference type="ARBA" id="ARBA00050030"/>
    </source>
</evidence>
<dbReference type="Gene3D" id="2.40.50.990">
    <property type="match status" value="1"/>
</dbReference>
<dbReference type="GO" id="GO:0003723">
    <property type="term" value="F:RNA binding"/>
    <property type="evidence" value="ECO:0007669"/>
    <property type="project" value="UniProtKB-KW"/>
</dbReference>
<feature type="region of interest" description="Disordered" evidence="14">
    <location>
        <begin position="1008"/>
        <end position="1118"/>
    </location>
</feature>
<accession>A0A316TY80</accession>
<dbReference type="SUPFAM" id="SSF48371">
    <property type="entry name" value="ARM repeat"/>
    <property type="match status" value="1"/>
</dbReference>
<evidence type="ECO:0000313" key="17">
    <source>
        <dbReference type="EMBL" id="PWN18269.1"/>
    </source>
</evidence>
<dbReference type="GeneID" id="37016880"/>
<dbReference type="OrthoDB" id="2110130at2759"/>
<name>A0A316TY80_9BASI</name>
<dbReference type="PANTHER" id="PTHR19211:SF14">
    <property type="entry name" value="ATP-BINDING CASSETTE SUB-FAMILY F MEMBER 1"/>
    <property type="match status" value="1"/>
</dbReference>
<comment type="subcellular location">
    <subcellularLocation>
        <location evidence="1">Cytoplasm</location>
        <location evidence="1">Cytosol</location>
    </subcellularLocation>
</comment>
<dbReference type="SUPFAM" id="SSF52540">
    <property type="entry name" value="P-loop containing nucleoside triphosphate hydrolases"/>
    <property type="match status" value="2"/>
</dbReference>
<dbReference type="SMART" id="SM00382">
    <property type="entry name" value="AAA"/>
    <property type="match status" value="2"/>
</dbReference>
<keyword evidence="18" id="KW-1185">Reference proteome</keyword>
<dbReference type="Gene3D" id="3.40.50.300">
    <property type="entry name" value="P-loop containing nucleotide triphosphate hydrolases"/>
    <property type="match status" value="2"/>
</dbReference>
<comment type="pathway">
    <text evidence="2">Protein biosynthesis; polypeptide chain elongation.</text>
</comment>
<dbReference type="FunFam" id="2.40.50.990:FF:000002">
    <property type="entry name" value="mRNA export factor elf1"/>
    <property type="match status" value="1"/>
</dbReference>
<dbReference type="InterPro" id="IPR016197">
    <property type="entry name" value="Chromo-like_dom_sf"/>
</dbReference>
<dbReference type="Gene3D" id="1.25.10.10">
    <property type="entry name" value="Leucine-rich Repeat Variant"/>
    <property type="match status" value="1"/>
</dbReference>
<dbReference type="InterPro" id="IPR016024">
    <property type="entry name" value="ARM-type_fold"/>
</dbReference>
<dbReference type="GO" id="GO:0005829">
    <property type="term" value="C:cytosol"/>
    <property type="evidence" value="ECO:0007669"/>
    <property type="project" value="UniProtKB-SubCell"/>
</dbReference>
<dbReference type="InterPro" id="IPR047038">
    <property type="entry name" value="eEF3_chromodomain-like_sf"/>
</dbReference>
<evidence type="ECO:0000259" key="15">
    <source>
        <dbReference type="PROSITE" id="PS50013"/>
    </source>
</evidence>
<dbReference type="InterPro" id="IPR015688">
    <property type="entry name" value="eEF3_ABC2_chromodomain-like"/>
</dbReference>
<evidence type="ECO:0000256" key="13">
    <source>
        <dbReference type="ARBA" id="ARBA00050045"/>
    </source>
</evidence>
<dbReference type="SMART" id="SM00298">
    <property type="entry name" value="CHROMO"/>
    <property type="match status" value="1"/>
</dbReference>
<evidence type="ECO:0000256" key="6">
    <source>
        <dbReference type="ARBA" id="ARBA00022741"/>
    </source>
</evidence>
<dbReference type="Pfam" id="PF00005">
    <property type="entry name" value="ABC_tran"/>
    <property type="match status" value="2"/>
</dbReference>
<dbReference type="EMBL" id="KZ819337">
    <property type="protein sequence ID" value="PWN18269.1"/>
    <property type="molecule type" value="Genomic_DNA"/>
</dbReference>
<dbReference type="PROSITE" id="PS00211">
    <property type="entry name" value="ABC_TRANSPORTER_1"/>
    <property type="match status" value="2"/>
</dbReference>
<evidence type="ECO:0000256" key="10">
    <source>
        <dbReference type="ARBA" id="ARBA00022884"/>
    </source>
</evidence>
<evidence type="ECO:0000256" key="9">
    <source>
        <dbReference type="ARBA" id="ARBA00022840"/>
    </source>
</evidence>
<dbReference type="Pfam" id="PF24987">
    <property type="entry name" value="HEAT_EF3_N"/>
    <property type="match status" value="1"/>
</dbReference>
<dbReference type="PROSITE" id="PS50013">
    <property type="entry name" value="CHROMO_2"/>
    <property type="match status" value="1"/>
</dbReference>
<keyword evidence="9" id="KW-0067">ATP-binding</keyword>
<dbReference type="CDD" id="cd18626">
    <property type="entry name" value="CD_eEF3"/>
    <property type="match status" value="1"/>
</dbReference>
<dbReference type="SUPFAM" id="SSF54160">
    <property type="entry name" value="Chromo domain-like"/>
    <property type="match status" value="1"/>
</dbReference>
<proteinExistence type="inferred from homology"/>
<feature type="domain" description="Chromo" evidence="15">
    <location>
        <begin position="823"/>
        <end position="884"/>
    </location>
</feature>
<evidence type="ECO:0000256" key="8">
    <source>
        <dbReference type="ARBA" id="ARBA00022801"/>
    </source>
</evidence>
<keyword evidence="7" id="KW-0648">Protein biosynthesis</keyword>
<dbReference type="STRING" id="1684307.A0A316TY80"/>
<dbReference type="InterPro" id="IPR027417">
    <property type="entry name" value="P-loop_NTPase"/>
</dbReference>
<evidence type="ECO:0000259" key="16">
    <source>
        <dbReference type="PROSITE" id="PS50893"/>
    </source>
</evidence>
<keyword evidence="7" id="KW-0251">Elongation factor</keyword>
<dbReference type="FunFam" id="3.40.50.300:FF:000193">
    <property type="entry name" value="Probable Elongation factor 3"/>
    <property type="match status" value="1"/>
</dbReference>
<dbReference type="RefSeq" id="XP_025345429.1">
    <property type="nucleotide sequence ID" value="XM_025495146.1"/>
</dbReference>
<dbReference type="InterPro" id="IPR017871">
    <property type="entry name" value="ABC_transporter-like_CS"/>
</dbReference>
<organism evidence="17 18">
    <name type="scientific">Pseudomicrostroma glucosiphilum</name>
    <dbReference type="NCBI Taxonomy" id="1684307"/>
    <lineage>
        <taxon>Eukaryota</taxon>
        <taxon>Fungi</taxon>
        <taxon>Dikarya</taxon>
        <taxon>Basidiomycota</taxon>
        <taxon>Ustilaginomycotina</taxon>
        <taxon>Exobasidiomycetes</taxon>
        <taxon>Microstromatales</taxon>
        <taxon>Microstromatales incertae sedis</taxon>
        <taxon>Pseudomicrostroma</taxon>
    </lineage>
</organism>
<dbReference type="InterPro" id="IPR000953">
    <property type="entry name" value="Chromo/chromo_shadow_dom"/>
</dbReference>
<evidence type="ECO:0000256" key="7">
    <source>
        <dbReference type="ARBA" id="ARBA00022768"/>
    </source>
</evidence>
<dbReference type="GO" id="GO:0016887">
    <property type="term" value="F:ATP hydrolysis activity"/>
    <property type="evidence" value="ECO:0007669"/>
    <property type="project" value="InterPro"/>
</dbReference>
<dbReference type="InterPro" id="IPR003593">
    <property type="entry name" value="AAA+_ATPase"/>
</dbReference>
<dbReference type="GO" id="GO:0003746">
    <property type="term" value="F:translation elongation factor activity"/>
    <property type="evidence" value="ECO:0007669"/>
    <property type="project" value="UniProtKB-KW"/>
</dbReference>
<keyword evidence="5" id="KW-0677">Repeat</keyword>
<dbReference type="CDD" id="cd03221">
    <property type="entry name" value="ABCF_EF-3"/>
    <property type="match status" value="1"/>
</dbReference>
<comment type="catalytic activity">
    <reaction evidence="11">
        <text>ATP + H2O = ADP + phosphate + H(+)</text>
        <dbReference type="Rhea" id="RHEA:13065"/>
        <dbReference type="ChEBI" id="CHEBI:15377"/>
        <dbReference type="ChEBI" id="CHEBI:15378"/>
        <dbReference type="ChEBI" id="CHEBI:30616"/>
        <dbReference type="ChEBI" id="CHEBI:43474"/>
        <dbReference type="ChEBI" id="CHEBI:456216"/>
    </reaction>
</comment>
<dbReference type="InterPro" id="IPR003439">
    <property type="entry name" value="ABC_transporter-like_ATP-bd"/>
</dbReference>
<dbReference type="GO" id="GO:0005524">
    <property type="term" value="F:ATP binding"/>
    <property type="evidence" value="ECO:0007669"/>
    <property type="project" value="UniProtKB-KW"/>
</dbReference>